<proteinExistence type="predicted"/>
<keyword evidence="3" id="KW-1185">Reference proteome</keyword>
<feature type="region of interest" description="Disordered" evidence="1">
    <location>
        <begin position="1"/>
        <end position="29"/>
    </location>
</feature>
<comment type="caution">
    <text evidence="2">The sequence shown here is derived from an EMBL/GenBank/DDBJ whole genome shotgun (WGS) entry which is preliminary data.</text>
</comment>
<name>A0AAW0D216_9AGAR</name>
<feature type="region of interest" description="Disordered" evidence="1">
    <location>
        <begin position="250"/>
        <end position="276"/>
    </location>
</feature>
<dbReference type="Proteomes" id="UP001362999">
    <property type="component" value="Unassembled WGS sequence"/>
</dbReference>
<accession>A0AAW0D216</accession>
<dbReference type="GO" id="GO:0006508">
    <property type="term" value="P:proteolysis"/>
    <property type="evidence" value="ECO:0007669"/>
    <property type="project" value="UniProtKB-KW"/>
</dbReference>
<dbReference type="GO" id="GO:0008233">
    <property type="term" value="F:peptidase activity"/>
    <property type="evidence" value="ECO:0007669"/>
    <property type="project" value="UniProtKB-KW"/>
</dbReference>
<dbReference type="EMBL" id="JAWWNJ010000011">
    <property type="protein sequence ID" value="KAK7044825.1"/>
    <property type="molecule type" value="Genomic_DNA"/>
</dbReference>
<dbReference type="AlphaFoldDB" id="A0AAW0D216"/>
<reference evidence="2 3" key="1">
    <citation type="journal article" date="2024" name="J Genomics">
        <title>Draft genome sequencing and assembly of Favolaschia claudopus CIRM-BRFM 2984 isolated from oak limbs.</title>
        <authorList>
            <person name="Navarro D."/>
            <person name="Drula E."/>
            <person name="Chaduli D."/>
            <person name="Cazenave R."/>
            <person name="Ahrendt S."/>
            <person name="Wang J."/>
            <person name="Lipzen A."/>
            <person name="Daum C."/>
            <person name="Barry K."/>
            <person name="Grigoriev I.V."/>
            <person name="Favel A."/>
            <person name="Rosso M.N."/>
            <person name="Martin F."/>
        </authorList>
    </citation>
    <scope>NUCLEOTIDE SEQUENCE [LARGE SCALE GENOMIC DNA]</scope>
    <source>
        <strain evidence="2 3">CIRM-BRFM 2984</strain>
    </source>
</reference>
<gene>
    <name evidence="2" type="ORF">R3P38DRAFT_3177058</name>
</gene>
<evidence type="ECO:0000313" key="3">
    <source>
        <dbReference type="Proteomes" id="UP001362999"/>
    </source>
</evidence>
<evidence type="ECO:0000256" key="1">
    <source>
        <dbReference type="SAM" id="MobiDB-lite"/>
    </source>
</evidence>
<organism evidence="2 3">
    <name type="scientific">Favolaschia claudopus</name>
    <dbReference type="NCBI Taxonomy" id="2862362"/>
    <lineage>
        <taxon>Eukaryota</taxon>
        <taxon>Fungi</taxon>
        <taxon>Dikarya</taxon>
        <taxon>Basidiomycota</taxon>
        <taxon>Agaricomycotina</taxon>
        <taxon>Agaricomycetes</taxon>
        <taxon>Agaricomycetidae</taxon>
        <taxon>Agaricales</taxon>
        <taxon>Marasmiineae</taxon>
        <taxon>Mycenaceae</taxon>
        <taxon>Favolaschia</taxon>
    </lineage>
</organism>
<sequence>MDIDPLAESPAPRHAIESDEEEDEYNPLHTQPVTHCAPLDIQIVGNIASVPSLVIATGSVAKYWARGADLGEQVATVAVDKIQVGLLFRPAWTQAAVLVSEVSTRLPLWAMRAYTRAVLGAIKPTDVALLDAYAASVYISDARTTFVDAPLRYLSTSAPSTTLSSAAQPFATPNLVQSTSAAFVAHRAEQSASATLLLVPAPHITPPAPRELSSSDYSLSGDTTSWSSAHVRTAHALLFAELGEQVASTWKEPPAEKPTAGRARKRPIDTDIGMYI</sequence>
<evidence type="ECO:0000313" key="2">
    <source>
        <dbReference type="EMBL" id="KAK7044825.1"/>
    </source>
</evidence>
<keyword evidence="2" id="KW-0378">Hydrolase</keyword>
<keyword evidence="2" id="KW-0645">Protease</keyword>
<protein>
    <submittedName>
        <fullName evidence="2">Membrane-bound transcription factor site-2 protease-like protein</fullName>
    </submittedName>
</protein>